<protein>
    <submittedName>
        <fullName evidence="2">Uncharacterized protein</fullName>
    </submittedName>
</protein>
<reference evidence="2" key="1">
    <citation type="submission" date="2020-02" db="EMBL/GenBank/DDBJ databases">
        <authorList>
            <person name="Meier V. D."/>
        </authorList>
    </citation>
    <scope>NUCLEOTIDE SEQUENCE</scope>
    <source>
        <strain evidence="2">AVDCRST_MAG08</strain>
    </source>
</reference>
<evidence type="ECO:0000313" key="2">
    <source>
        <dbReference type="EMBL" id="CAA9243595.1"/>
    </source>
</evidence>
<feature type="region of interest" description="Disordered" evidence="1">
    <location>
        <begin position="24"/>
        <end position="48"/>
    </location>
</feature>
<dbReference type="AlphaFoldDB" id="A0A6J4I920"/>
<proteinExistence type="predicted"/>
<organism evidence="2">
    <name type="scientific">uncultured Acetobacteraceae bacterium</name>
    <dbReference type="NCBI Taxonomy" id="169975"/>
    <lineage>
        <taxon>Bacteria</taxon>
        <taxon>Pseudomonadati</taxon>
        <taxon>Pseudomonadota</taxon>
        <taxon>Alphaproteobacteria</taxon>
        <taxon>Acetobacterales</taxon>
        <taxon>Acetobacteraceae</taxon>
        <taxon>environmental samples</taxon>
    </lineage>
</organism>
<sequence length="48" mass="5272">WASSRLWSSPWAAFLRSIVPGPPPRADRAAACVRVSSRRSTAPSRRPP</sequence>
<feature type="compositionally biased region" description="Low complexity" evidence="1">
    <location>
        <begin position="29"/>
        <end position="48"/>
    </location>
</feature>
<feature type="non-terminal residue" evidence="2">
    <location>
        <position position="48"/>
    </location>
</feature>
<gene>
    <name evidence="2" type="ORF">AVDCRST_MAG08-1748</name>
</gene>
<name>A0A6J4I920_9PROT</name>
<accession>A0A6J4I920</accession>
<dbReference type="EMBL" id="CADCTG010000147">
    <property type="protein sequence ID" value="CAA9243595.1"/>
    <property type="molecule type" value="Genomic_DNA"/>
</dbReference>
<feature type="non-terminal residue" evidence="2">
    <location>
        <position position="1"/>
    </location>
</feature>
<evidence type="ECO:0000256" key="1">
    <source>
        <dbReference type="SAM" id="MobiDB-lite"/>
    </source>
</evidence>